<feature type="compositionally biased region" description="Gly residues" evidence="1">
    <location>
        <begin position="446"/>
        <end position="457"/>
    </location>
</feature>
<proteinExistence type="predicted"/>
<feature type="compositionally biased region" description="Low complexity" evidence="1">
    <location>
        <begin position="667"/>
        <end position="702"/>
    </location>
</feature>
<reference evidence="2 3" key="1">
    <citation type="submission" date="2019-06" db="EMBL/GenBank/DDBJ databases">
        <title>Whole genome shotgun sequence of Streptomyces cacaoi subsp. cacaoi NBRC 12748.</title>
        <authorList>
            <person name="Hosoyama A."/>
            <person name="Uohara A."/>
            <person name="Ohji S."/>
            <person name="Ichikawa N."/>
        </authorList>
    </citation>
    <scope>NUCLEOTIDE SEQUENCE [LARGE SCALE GENOMIC DNA]</scope>
    <source>
        <strain evidence="2 3">NBRC 12748</strain>
    </source>
</reference>
<comment type="caution">
    <text evidence="2">The sequence shown here is derived from an EMBL/GenBank/DDBJ whole genome shotgun (WGS) entry which is preliminary data.</text>
</comment>
<feature type="compositionally biased region" description="Low complexity" evidence="1">
    <location>
        <begin position="145"/>
        <end position="166"/>
    </location>
</feature>
<feature type="compositionally biased region" description="Low complexity" evidence="1">
    <location>
        <begin position="337"/>
        <end position="431"/>
    </location>
</feature>
<feature type="compositionally biased region" description="Basic and acidic residues" evidence="1">
    <location>
        <begin position="765"/>
        <end position="774"/>
    </location>
</feature>
<gene>
    <name evidence="2" type="ORF">SCA03_57920</name>
</gene>
<feature type="compositionally biased region" description="Polar residues" evidence="1">
    <location>
        <begin position="167"/>
        <end position="176"/>
    </location>
</feature>
<feature type="compositionally biased region" description="Basic and acidic residues" evidence="1">
    <location>
        <begin position="784"/>
        <end position="793"/>
    </location>
</feature>
<feature type="region of interest" description="Disordered" evidence="1">
    <location>
        <begin position="666"/>
        <end position="702"/>
    </location>
</feature>
<accession>A0A4Y3R6H7</accession>
<feature type="compositionally biased region" description="Basic and acidic residues" evidence="1">
    <location>
        <begin position="177"/>
        <end position="217"/>
    </location>
</feature>
<feature type="compositionally biased region" description="Basic and acidic residues" evidence="1">
    <location>
        <begin position="309"/>
        <end position="320"/>
    </location>
</feature>
<protein>
    <submittedName>
        <fullName evidence="2">Uncharacterized protein</fullName>
    </submittedName>
</protein>
<feature type="region of interest" description="Disordered" evidence="1">
    <location>
        <begin position="1"/>
        <end position="492"/>
    </location>
</feature>
<organism evidence="2 3">
    <name type="scientific">Streptomyces cacaoi</name>
    <dbReference type="NCBI Taxonomy" id="1898"/>
    <lineage>
        <taxon>Bacteria</taxon>
        <taxon>Bacillati</taxon>
        <taxon>Actinomycetota</taxon>
        <taxon>Actinomycetes</taxon>
        <taxon>Kitasatosporales</taxon>
        <taxon>Streptomycetaceae</taxon>
        <taxon>Streptomyces</taxon>
    </lineage>
</organism>
<keyword evidence="3" id="KW-1185">Reference proteome</keyword>
<dbReference type="Proteomes" id="UP000319210">
    <property type="component" value="Unassembled WGS sequence"/>
</dbReference>
<evidence type="ECO:0000256" key="1">
    <source>
        <dbReference type="SAM" id="MobiDB-lite"/>
    </source>
</evidence>
<feature type="region of interest" description="Disordered" evidence="1">
    <location>
        <begin position="765"/>
        <end position="793"/>
    </location>
</feature>
<name>A0A4Y3R6H7_STRCI</name>
<evidence type="ECO:0000313" key="2">
    <source>
        <dbReference type="EMBL" id="GEB53241.1"/>
    </source>
</evidence>
<dbReference type="EMBL" id="BJMM01000046">
    <property type="protein sequence ID" value="GEB53241.1"/>
    <property type="molecule type" value="Genomic_DNA"/>
</dbReference>
<dbReference type="AlphaFoldDB" id="A0A4Y3R6H7"/>
<sequence>MNAQGERHGPPAGGTDGEHEDWWAQLYDADTSDTGGARASDTVDDRFASVTRTVDVAGHTAPPDPDRPSGGPAGPGPVPDPRAAGPTTPRPAPEPPDASDASGATEASGATDASDAVEESGRPGQGAPGLRPAGTPDTGRRDDATLALTPADATLALTPGTAPPRTDGSTANTPSTDRPEPDTSTDRPEPDAATDRPEPDAATDRLEADTSTDRPEPETSTGASADAPPPDEPAAEQPSAPRPEPGPGAGLAQGVGPESAPGPGTDLAQGPEPEPKSGPVDSGQGPEPEVETAQGPGTPPGPEAAPEPEADRAADFRPEAEPGAESGPETHLAAGVGPEAEPTADGAPGAEAGPEAEPTVGAGPEAEPVAEFGPEAEPAADGAPGAEAGPEAEPTVEAGPEAEPTVGAGPEAEPAAEVGPEAEPVAEGVPGSDAGPEEEREPGAEAGPGVGVAGGSGESVPGGVDDGGTEGLAGTEPVGVPGDMPGLPPAADPAALAELVPDTVLDGARCTAFTLRAASTRGETTREAGLPRGDALLTARFGEGDDALLFVAVATAPPGPHANRAAREACHALGAAVGRSHARLVDDLRAGRRNALDSGLHRLTSRALGRLRARAGAPGPAPEQHTVDLRCLLLPVDPGCRTRILFGTGDGGFFRLRDGAWRDIEPRTAGSASAPSSASASSGTTRPTMHLRGVGAPHADPAAAVPADPFRFRASVGRPGDVLMVCGPGLARALRRGGAFPDALAVRWAGTRAAPDAAAYLMDLQREGPGEPGDRTAATVWEAPDEHRNGNES</sequence>
<evidence type="ECO:0000313" key="3">
    <source>
        <dbReference type="Proteomes" id="UP000319210"/>
    </source>
</evidence>